<proteinExistence type="predicted"/>
<feature type="compositionally biased region" description="Polar residues" evidence="1">
    <location>
        <begin position="1"/>
        <end position="10"/>
    </location>
</feature>
<reference evidence="2 3" key="1">
    <citation type="submission" date="2018-11" db="EMBL/GenBank/DDBJ databases">
        <authorList>
            <consortium name="Pathogen Informatics"/>
        </authorList>
    </citation>
    <scope>NUCLEOTIDE SEQUENCE [LARGE SCALE GENOMIC DNA]</scope>
</reference>
<accession>A0A3P7MIS8</accession>
<organism evidence="2 3">
    <name type="scientific">Dibothriocephalus latus</name>
    <name type="common">Fish tapeworm</name>
    <name type="synonym">Diphyllobothrium latum</name>
    <dbReference type="NCBI Taxonomy" id="60516"/>
    <lineage>
        <taxon>Eukaryota</taxon>
        <taxon>Metazoa</taxon>
        <taxon>Spiralia</taxon>
        <taxon>Lophotrochozoa</taxon>
        <taxon>Platyhelminthes</taxon>
        <taxon>Cestoda</taxon>
        <taxon>Eucestoda</taxon>
        <taxon>Diphyllobothriidea</taxon>
        <taxon>Diphyllobothriidae</taxon>
        <taxon>Dibothriocephalus</taxon>
    </lineage>
</organism>
<dbReference type="Proteomes" id="UP000281553">
    <property type="component" value="Unassembled WGS sequence"/>
</dbReference>
<evidence type="ECO:0000313" key="3">
    <source>
        <dbReference type="Proteomes" id="UP000281553"/>
    </source>
</evidence>
<dbReference type="AlphaFoldDB" id="A0A3P7MIS8"/>
<sequence>MEKRLTTMQSEMKRATTKATKAAEASAAERIEKSEARVKQLQGELNQKNQLLASQNSQLEVRTLL</sequence>
<keyword evidence="3" id="KW-1185">Reference proteome</keyword>
<evidence type="ECO:0000313" key="2">
    <source>
        <dbReference type="EMBL" id="VDN29394.1"/>
    </source>
</evidence>
<feature type="compositionally biased region" description="Low complexity" evidence="1">
    <location>
        <begin position="17"/>
        <end position="26"/>
    </location>
</feature>
<evidence type="ECO:0000256" key="1">
    <source>
        <dbReference type="SAM" id="MobiDB-lite"/>
    </source>
</evidence>
<name>A0A3P7MIS8_DIBLA</name>
<feature type="region of interest" description="Disordered" evidence="1">
    <location>
        <begin position="1"/>
        <end position="31"/>
    </location>
</feature>
<dbReference type="EMBL" id="UYRU01078700">
    <property type="protein sequence ID" value="VDN29394.1"/>
    <property type="molecule type" value="Genomic_DNA"/>
</dbReference>
<protein>
    <submittedName>
        <fullName evidence="2">Uncharacterized protein</fullName>
    </submittedName>
</protein>
<gene>
    <name evidence="2" type="ORF">DILT_LOCUS15360</name>
</gene>